<dbReference type="RefSeq" id="XP_056502803.1">
    <property type="nucleotide sequence ID" value="XM_056643391.1"/>
</dbReference>
<dbReference type="Proteomes" id="UP001147733">
    <property type="component" value="Unassembled WGS sequence"/>
</dbReference>
<feature type="compositionally biased region" description="Low complexity" evidence="1">
    <location>
        <begin position="239"/>
        <end position="252"/>
    </location>
</feature>
<keyword evidence="3" id="KW-1185">Reference proteome</keyword>
<feature type="compositionally biased region" description="Polar residues" evidence="1">
    <location>
        <begin position="76"/>
        <end position="86"/>
    </location>
</feature>
<dbReference type="OrthoDB" id="76224at2759"/>
<reference evidence="2" key="2">
    <citation type="journal article" date="2023" name="IMA Fungus">
        <title>Comparative genomic study of the Penicillium genus elucidates a diverse pangenome and 15 lateral gene transfer events.</title>
        <authorList>
            <person name="Petersen C."/>
            <person name="Sorensen T."/>
            <person name="Nielsen M.R."/>
            <person name="Sondergaard T.E."/>
            <person name="Sorensen J.L."/>
            <person name="Fitzpatrick D.A."/>
            <person name="Frisvad J.C."/>
            <person name="Nielsen K.L."/>
        </authorList>
    </citation>
    <scope>NUCLEOTIDE SEQUENCE</scope>
    <source>
        <strain evidence="2">IBT 23319</strain>
    </source>
</reference>
<reference evidence="2" key="1">
    <citation type="submission" date="2022-11" db="EMBL/GenBank/DDBJ databases">
        <authorList>
            <person name="Petersen C."/>
        </authorList>
    </citation>
    <scope>NUCLEOTIDE SEQUENCE</scope>
    <source>
        <strain evidence="2">IBT 23319</strain>
    </source>
</reference>
<feature type="compositionally biased region" description="Low complexity" evidence="1">
    <location>
        <begin position="44"/>
        <end position="58"/>
    </location>
</feature>
<comment type="caution">
    <text evidence="2">The sequence shown here is derived from an EMBL/GenBank/DDBJ whole genome shotgun (WGS) entry which is preliminary data.</text>
</comment>
<feature type="region of interest" description="Disordered" evidence="1">
    <location>
        <begin position="217"/>
        <end position="329"/>
    </location>
</feature>
<dbReference type="InterPro" id="IPR013240">
    <property type="entry name" value="DNA-dir_RNA_pol1_su_RPA34"/>
</dbReference>
<gene>
    <name evidence="2" type="ORF">N7469_004471</name>
</gene>
<dbReference type="Gene3D" id="6.20.250.70">
    <property type="match status" value="1"/>
</dbReference>
<accession>A0A9W9P752</accession>
<dbReference type="InterPro" id="IPR053263">
    <property type="entry name" value="Euk_RPA34_RNAP_subunit"/>
</dbReference>
<organism evidence="2 3">
    <name type="scientific">Penicillium citrinum</name>
    <dbReference type="NCBI Taxonomy" id="5077"/>
    <lineage>
        <taxon>Eukaryota</taxon>
        <taxon>Fungi</taxon>
        <taxon>Dikarya</taxon>
        <taxon>Ascomycota</taxon>
        <taxon>Pezizomycotina</taxon>
        <taxon>Eurotiomycetes</taxon>
        <taxon>Eurotiomycetidae</taxon>
        <taxon>Eurotiales</taxon>
        <taxon>Aspergillaceae</taxon>
        <taxon>Penicillium</taxon>
    </lineage>
</organism>
<dbReference type="EMBL" id="JAPQKT010000003">
    <property type="protein sequence ID" value="KAJ5235303.1"/>
    <property type="molecule type" value="Genomic_DNA"/>
</dbReference>
<dbReference type="Pfam" id="PF08208">
    <property type="entry name" value="RNA_polI_A34"/>
    <property type="match status" value="1"/>
</dbReference>
<evidence type="ECO:0000256" key="1">
    <source>
        <dbReference type="SAM" id="MobiDB-lite"/>
    </source>
</evidence>
<proteinExistence type="predicted"/>
<evidence type="ECO:0000313" key="3">
    <source>
        <dbReference type="Proteomes" id="UP001147733"/>
    </source>
</evidence>
<dbReference type="AlphaFoldDB" id="A0A9W9P752"/>
<dbReference type="GO" id="GO:0006360">
    <property type="term" value="P:transcription by RNA polymerase I"/>
    <property type="evidence" value="ECO:0007669"/>
    <property type="project" value="InterPro"/>
</dbReference>
<feature type="region of interest" description="Disordered" evidence="1">
    <location>
        <begin position="1"/>
        <end position="114"/>
    </location>
</feature>
<feature type="compositionally biased region" description="Low complexity" evidence="1">
    <location>
        <begin position="1"/>
        <end position="18"/>
    </location>
</feature>
<dbReference type="GeneID" id="81382558"/>
<sequence length="329" mass="35292">MAASSSSDSDSSSSRSTSPEPDNKQKQTMKGASKTKDDVEDSVSSDSSDSDSSSAASDSDSDSDSSSDEMDTSEDTPQAKQANLSASKPYKAPAGFKPANKQATPSSSSSSLLSDLRGKQVIHITAPASLPLSKVKEISMSKIMKGEPILEFEGVKYGIPAESITEEGSEGKNLLVYDQDTQSYVNKSDNVPSYQIQEMFSLPGSLGGDIAKVEALRDTVKPPRPQPKKLKMRFRPVGSLPSEPETLGSSSESESEEPSFKVPPGDNEEKRKRKHHHTEGDAAQATGLPRKKSKKHSSQEDGAAADESKKSKKSSKDREEKKRKKSSKA</sequence>
<dbReference type="PANTHER" id="PTHR28155:SF1">
    <property type="entry name" value="DNA-DIRECTED RNA POLYMERASE I SUBUNIT RPA34.5-DOMAIN-CONTAINING PROTEIN"/>
    <property type="match status" value="1"/>
</dbReference>
<protein>
    <submittedName>
        <fullName evidence="2">Uncharacterized protein</fullName>
    </submittedName>
</protein>
<feature type="compositionally biased region" description="Basic and acidic residues" evidence="1">
    <location>
        <begin position="306"/>
        <end position="320"/>
    </location>
</feature>
<evidence type="ECO:0000313" key="2">
    <source>
        <dbReference type="EMBL" id="KAJ5235303.1"/>
    </source>
</evidence>
<dbReference type="PANTHER" id="PTHR28155">
    <property type="entry name" value="ACR243WP"/>
    <property type="match status" value="1"/>
</dbReference>
<name>A0A9W9P752_PENCI</name>
<feature type="compositionally biased region" description="Acidic residues" evidence="1">
    <location>
        <begin position="59"/>
        <end position="74"/>
    </location>
</feature>